<evidence type="ECO:0000256" key="1">
    <source>
        <dbReference type="ARBA" id="ARBA00010562"/>
    </source>
</evidence>
<sequence length="84" mass="9779">MSDTRISLRIDPELKKDAQELYSDLGLDLTSAVTMFLKQSVREQALPFKPELEDSESVQARKEAFKKDLKKYKTVDDWWDNLNA</sequence>
<dbReference type="STRING" id="1847728.BTM29_05290"/>
<dbReference type="EMBL" id="CP019323">
    <property type="protein sequence ID" value="APX72008.1"/>
    <property type="molecule type" value="Genomic_DNA"/>
</dbReference>
<keyword evidence="2" id="KW-1277">Toxin-antitoxin system</keyword>
<dbReference type="GO" id="GO:0006355">
    <property type="term" value="P:regulation of DNA-templated transcription"/>
    <property type="evidence" value="ECO:0007669"/>
    <property type="project" value="InterPro"/>
</dbReference>
<accession>A0A1P8Q2C7</accession>
<dbReference type="OrthoDB" id="9808267at2"/>
<dbReference type="AlphaFoldDB" id="A0A1P8Q2C7"/>
<comment type="similarity">
    <text evidence="1">Belongs to the RelB/DinJ antitoxin family.</text>
</comment>
<dbReference type="RefSeq" id="WP_076614512.1">
    <property type="nucleotide sequence ID" value="NZ_CP019323.1"/>
</dbReference>
<dbReference type="KEGG" id="lalw:BTM29_05290"/>
<dbReference type="PANTHER" id="PTHR38781">
    <property type="entry name" value="ANTITOXIN DINJ-RELATED"/>
    <property type="match status" value="1"/>
</dbReference>
<dbReference type="Proteomes" id="UP000187499">
    <property type="component" value="Chromosome"/>
</dbReference>
<evidence type="ECO:0000256" key="2">
    <source>
        <dbReference type="ARBA" id="ARBA00022649"/>
    </source>
</evidence>
<dbReference type="InterPro" id="IPR013321">
    <property type="entry name" value="Arc_rbn_hlx_hlx"/>
</dbReference>
<keyword evidence="4" id="KW-1185">Reference proteome</keyword>
<dbReference type="InterPro" id="IPR007337">
    <property type="entry name" value="RelB/DinJ"/>
</dbReference>
<organism evidence="3 4">
    <name type="scientific">Companilactobacillus allii</name>
    <dbReference type="NCBI Taxonomy" id="1847728"/>
    <lineage>
        <taxon>Bacteria</taxon>
        <taxon>Bacillati</taxon>
        <taxon>Bacillota</taxon>
        <taxon>Bacilli</taxon>
        <taxon>Lactobacillales</taxon>
        <taxon>Lactobacillaceae</taxon>
        <taxon>Companilactobacillus</taxon>
    </lineage>
</organism>
<evidence type="ECO:0008006" key="5">
    <source>
        <dbReference type="Google" id="ProtNLM"/>
    </source>
</evidence>
<dbReference type="PANTHER" id="PTHR38781:SF1">
    <property type="entry name" value="ANTITOXIN DINJ-RELATED"/>
    <property type="match status" value="1"/>
</dbReference>
<evidence type="ECO:0000313" key="3">
    <source>
        <dbReference type="EMBL" id="APX72008.1"/>
    </source>
</evidence>
<proteinExistence type="inferred from homology"/>
<dbReference type="Pfam" id="PF04221">
    <property type="entry name" value="RelB"/>
    <property type="match status" value="1"/>
</dbReference>
<dbReference type="NCBIfam" id="TIGR02384">
    <property type="entry name" value="RelB_DinJ"/>
    <property type="match status" value="1"/>
</dbReference>
<dbReference type="GO" id="GO:0006351">
    <property type="term" value="P:DNA-templated transcription"/>
    <property type="evidence" value="ECO:0007669"/>
    <property type="project" value="TreeGrafter"/>
</dbReference>
<gene>
    <name evidence="3" type="ORF">BTM29_05290</name>
</gene>
<protein>
    <recommendedName>
        <fullName evidence="5">Damage-inducible protein J</fullName>
    </recommendedName>
</protein>
<name>A0A1P8Q2C7_9LACO</name>
<dbReference type="Gene3D" id="1.10.1220.10">
    <property type="entry name" value="Met repressor-like"/>
    <property type="match status" value="1"/>
</dbReference>
<evidence type="ECO:0000313" key="4">
    <source>
        <dbReference type="Proteomes" id="UP000187499"/>
    </source>
</evidence>
<reference evidence="4" key="1">
    <citation type="submission" date="2016-12" db="EMBL/GenBank/DDBJ databases">
        <authorList>
            <person name="Jung M.Y."/>
            <person name="Lee S.H."/>
        </authorList>
    </citation>
    <scope>NUCLEOTIDE SEQUENCE [LARGE SCALE GENOMIC DNA]</scope>
    <source>
        <strain evidence="4">WiKim39</strain>
    </source>
</reference>